<feature type="signal peptide" evidence="6">
    <location>
        <begin position="1"/>
        <end position="20"/>
    </location>
</feature>
<dbReference type="GO" id="GO:0042742">
    <property type="term" value="P:defense response to bacterium"/>
    <property type="evidence" value="ECO:0007669"/>
    <property type="project" value="UniProtKB-KW"/>
</dbReference>
<comment type="similarity">
    <text evidence="2">Belongs to the beta-defensin family.</text>
</comment>
<dbReference type="PANTHER" id="PTHR20515">
    <property type="entry name" value="BETA-DEFENSIN"/>
    <property type="match status" value="1"/>
</dbReference>
<evidence type="ECO:0000256" key="1">
    <source>
        <dbReference type="ARBA" id="ARBA00004613"/>
    </source>
</evidence>
<proteinExistence type="inferred from homology"/>
<keyword evidence="3" id="KW-0964">Secreted</keyword>
<dbReference type="InterPro" id="IPR001855">
    <property type="entry name" value="Defensin_beta-like"/>
</dbReference>
<evidence type="ECO:0000256" key="3">
    <source>
        <dbReference type="ARBA" id="ARBA00022525"/>
    </source>
</evidence>
<dbReference type="GO" id="GO:0060326">
    <property type="term" value="P:cell chemotaxis"/>
    <property type="evidence" value="ECO:0007669"/>
    <property type="project" value="TreeGrafter"/>
</dbReference>
<dbReference type="AlphaFoldDB" id="A0A8C8SCK8"/>
<dbReference type="GO" id="GO:0005615">
    <property type="term" value="C:extracellular space"/>
    <property type="evidence" value="ECO:0007669"/>
    <property type="project" value="TreeGrafter"/>
</dbReference>
<keyword evidence="4" id="KW-0211">Defensin</keyword>
<protein>
    <recommendedName>
        <fullName evidence="7">Beta-defensin-like domain-containing protein</fullName>
    </recommendedName>
</protein>
<dbReference type="GO" id="GO:0031731">
    <property type="term" value="F:CCR6 chemokine receptor binding"/>
    <property type="evidence" value="ECO:0007669"/>
    <property type="project" value="TreeGrafter"/>
</dbReference>
<dbReference type="GO" id="GO:0042056">
    <property type="term" value="F:chemoattractant activity"/>
    <property type="evidence" value="ECO:0007669"/>
    <property type="project" value="TreeGrafter"/>
</dbReference>
<dbReference type="Ensembl" id="ENSPCET00000017688.1">
    <property type="protein sequence ID" value="ENSPCEP00000017087.1"/>
    <property type="gene ID" value="ENSPCEG00000013441.1"/>
</dbReference>
<name>A0A8C8SCK8_9SAUR</name>
<evidence type="ECO:0000313" key="8">
    <source>
        <dbReference type="Ensembl" id="ENSPCEP00000017087.1"/>
    </source>
</evidence>
<accession>A0A8C8SCK8</accession>
<dbReference type="Gene3D" id="3.10.360.10">
    <property type="entry name" value="Antimicrobial Peptide, Beta-defensin 2, Chain A"/>
    <property type="match status" value="1"/>
</dbReference>
<keyword evidence="5" id="KW-0044">Antibiotic</keyword>
<evidence type="ECO:0000256" key="4">
    <source>
        <dbReference type="ARBA" id="ARBA00022940"/>
    </source>
</evidence>
<organism evidence="8 9">
    <name type="scientific">Pelusios castaneus</name>
    <name type="common">West African mud turtle</name>
    <dbReference type="NCBI Taxonomy" id="367368"/>
    <lineage>
        <taxon>Eukaryota</taxon>
        <taxon>Metazoa</taxon>
        <taxon>Chordata</taxon>
        <taxon>Craniata</taxon>
        <taxon>Vertebrata</taxon>
        <taxon>Euteleostomi</taxon>
        <taxon>Archelosauria</taxon>
        <taxon>Testudinata</taxon>
        <taxon>Testudines</taxon>
        <taxon>Pleurodira</taxon>
        <taxon>Pelomedusidae</taxon>
        <taxon>Pelusios</taxon>
    </lineage>
</organism>
<evidence type="ECO:0000256" key="5">
    <source>
        <dbReference type="ARBA" id="ARBA00023022"/>
    </source>
</evidence>
<keyword evidence="4" id="KW-0929">Antimicrobial</keyword>
<dbReference type="PANTHER" id="PTHR20515:SF20">
    <property type="entry name" value="GALLINACIN-1-RELATED"/>
    <property type="match status" value="1"/>
</dbReference>
<comment type="subcellular location">
    <subcellularLocation>
        <location evidence="1">Secreted</location>
    </subcellularLocation>
</comment>
<evidence type="ECO:0000256" key="6">
    <source>
        <dbReference type="SAM" id="SignalP"/>
    </source>
</evidence>
<keyword evidence="6" id="KW-0732">Signal</keyword>
<reference evidence="8" key="1">
    <citation type="submission" date="2025-08" db="UniProtKB">
        <authorList>
            <consortium name="Ensembl"/>
        </authorList>
    </citation>
    <scope>IDENTIFICATION</scope>
</reference>
<sequence length="57" mass="6461">MKILYLLFAVFFLVLQGAPAEHFLFCRRQGGFCTYGACPSNSRAIGICSRFTFCCKR</sequence>
<evidence type="ECO:0000313" key="9">
    <source>
        <dbReference type="Proteomes" id="UP000694393"/>
    </source>
</evidence>
<dbReference type="Pfam" id="PF00711">
    <property type="entry name" value="Defensin_beta"/>
    <property type="match status" value="1"/>
</dbReference>
<feature type="chain" id="PRO_5034684239" description="Beta-defensin-like domain-containing protein" evidence="6">
    <location>
        <begin position="21"/>
        <end position="57"/>
    </location>
</feature>
<keyword evidence="9" id="KW-1185">Reference proteome</keyword>
<evidence type="ECO:0000259" key="7">
    <source>
        <dbReference type="Pfam" id="PF00711"/>
    </source>
</evidence>
<feature type="domain" description="Beta-defensin-like" evidence="7">
    <location>
        <begin position="25"/>
        <end position="56"/>
    </location>
</feature>
<dbReference type="Proteomes" id="UP000694393">
    <property type="component" value="Unplaced"/>
</dbReference>
<evidence type="ECO:0000256" key="2">
    <source>
        <dbReference type="ARBA" id="ARBA00007371"/>
    </source>
</evidence>
<dbReference type="SUPFAM" id="SSF57392">
    <property type="entry name" value="Defensin-like"/>
    <property type="match status" value="1"/>
</dbReference>
<reference evidence="8" key="2">
    <citation type="submission" date="2025-09" db="UniProtKB">
        <authorList>
            <consortium name="Ensembl"/>
        </authorList>
    </citation>
    <scope>IDENTIFICATION</scope>
</reference>